<dbReference type="AlphaFoldDB" id="A0A1A3GRV0"/>
<evidence type="ECO:0000256" key="1">
    <source>
        <dbReference type="SAM" id="MobiDB-lite"/>
    </source>
</evidence>
<protein>
    <submittedName>
        <fullName evidence="2">Uncharacterized protein</fullName>
    </submittedName>
</protein>
<organism evidence="2 3">
    <name type="scientific">Mycolicibacterium mucogenicum</name>
    <name type="common">Mycobacterium mucogenicum</name>
    <dbReference type="NCBI Taxonomy" id="56689"/>
    <lineage>
        <taxon>Bacteria</taxon>
        <taxon>Bacillati</taxon>
        <taxon>Actinomycetota</taxon>
        <taxon>Actinomycetes</taxon>
        <taxon>Mycobacteriales</taxon>
        <taxon>Mycobacteriaceae</taxon>
        <taxon>Mycolicibacterium</taxon>
    </lineage>
</organism>
<name>A0A1A3GRV0_MYCMU</name>
<dbReference type="Proteomes" id="UP000093898">
    <property type="component" value="Unassembled WGS sequence"/>
</dbReference>
<sequence length="166" mass="18330">MRRMATARRRRSRDRSPVTDRTQMHDIESIEDGQVHDVTGGLMQVPEERHGCAMQPILMYRKVTQLGQPKSEFVVAPASPQPAELDQMLEDAMDGCPGEACTPDDLGEVLPAGPVKRAEHQRCPPENGTGRAVFDLDAHVCCSRNCDVLLSSDASLEQTAVYRQSN</sequence>
<reference evidence="2 3" key="1">
    <citation type="submission" date="2016-06" db="EMBL/GenBank/DDBJ databases">
        <authorList>
            <person name="Kjaerup R.B."/>
            <person name="Dalgaard T.S."/>
            <person name="Juul-Madsen H.R."/>
        </authorList>
    </citation>
    <scope>NUCLEOTIDE SEQUENCE [LARGE SCALE GENOMIC DNA]</scope>
    <source>
        <strain evidence="2 3">1127319.6</strain>
    </source>
</reference>
<gene>
    <name evidence="2" type="ORF">A5630_28715</name>
</gene>
<accession>A0A1A3GRV0</accession>
<dbReference type="EMBL" id="LZLC01000194">
    <property type="protein sequence ID" value="OBJ38767.1"/>
    <property type="molecule type" value="Genomic_DNA"/>
</dbReference>
<proteinExistence type="predicted"/>
<evidence type="ECO:0000313" key="3">
    <source>
        <dbReference type="Proteomes" id="UP000093898"/>
    </source>
</evidence>
<comment type="caution">
    <text evidence="2">The sequence shown here is derived from an EMBL/GenBank/DDBJ whole genome shotgun (WGS) entry which is preliminary data.</text>
</comment>
<feature type="region of interest" description="Disordered" evidence="1">
    <location>
        <begin position="1"/>
        <end position="26"/>
    </location>
</feature>
<feature type="compositionally biased region" description="Basic and acidic residues" evidence="1">
    <location>
        <begin position="14"/>
        <end position="26"/>
    </location>
</feature>
<evidence type="ECO:0000313" key="2">
    <source>
        <dbReference type="EMBL" id="OBJ38767.1"/>
    </source>
</evidence>
<feature type="compositionally biased region" description="Basic residues" evidence="1">
    <location>
        <begin position="1"/>
        <end position="13"/>
    </location>
</feature>